<dbReference type="KEGG" id="amt:Amet_4676"/>
<dbReference type="EMBL" id="CP000724">
    <property type="protein sequence ID" value="ABR50744.1"/>
    <property type="molecule type" value="Genomic_DNA"/>
</dbReference>
<dbReference type="OrthoDB" id="1957717at2"/>
<dbReference type="HOGENOM" id="CLU_1965911_0_0_9"/>
<gene>
    <name evidence="1" type="ordered locus">Amet_4676</name>
</gene>
<protein>
    <submittedName>
        <fullName evidence="1">Uncharacterized protein</fullName>
    </submittedName>
</protein>
<organism evidence="1 2">
    <name type="scientific">Alkaliphilus metalliredigens (strain QYMF)</name>
    <dbReference type="NCBI Taxonomy" id="293826"/>
    <lineage>
        <taxon>Bacteria</taxon>
        <taxon>Bacillati</taxon>
        <taxon>Bacillota</taxon>
        <taxon>Clostridia</taxon>
        <taxon>Peptostreptococcales</taxon>
        <taxon>Natronincolaceae</taxon>
        <taxon>Alkaliphilus</taxon>
    </lineage>
</organism>
<sequence>MSTKKILIILFLSSLTVLLATKYMFFQNNETTITIRNHTNENIENLIFSSNDNEKEFSISNIQSYTDISFEYYVGGFNENAVNLKHISESGKSKNYNIIGYVSEFYSYIYIDITSISLDGELNIQVETH</sequence>
<reference evidence="2" key="1">
    <citation type="journal article" date="2016" name="Genome Announc.">
        <title>Complete genome sequence of Alkaliphilus metalliredigens strain QYMF, an alkaliphilic and metal-reducing bacterium isolated from borax-contaminated leachate ponds.</title>
        <authorList>
            <person name="Hwang C."/>
            <person name="Copeland A."/>
            <person name="Lucas S."/>
            <person name="Lapidus A."/>
            <person name="Barry K."/>
            <person name="Detter J.C."/>
            <person name="Glavina Del Rio T."/>
            <person name="Hammon N."/>
            <person name="Israni S."/>
            <person name="Dalin E."/>
            <person name="Tice H."/>
            <person name="Pitluck S."/>
            <person name="Chertkov O."/>
            <person name="Brettin T."/>
            <person name="Bruce D."/>
            <person name="Han C."/>
            <person name="Schmutz J."/>
            <person name="Larimer F."/>
            <person name="Land M.L."/>
            <person name="Hauser L."/>
            <person name="Kyrpides N."/>
            <person name="Mikhailova N."/>
            <person name="Ye Q."/>
            <person name="Zhou J."/>
            <person name="Richardson P."/>
            <person name="Fields M.W."/>
        </authorList>
    </citation>
    <scope>NUCLEOTIDE SEQUENCE [LARGE SCALE GENOMIC DNA]</scope>
    <source>
        <strain evidence="2">QYMF</strain>
    </source>
</reference>
<name>A6TX26_ALKMQ</name>
<evidence type="ECO:0000313" key="1">
    <source>
        <dbReference type="EMBL" id="ABR50744.1"/>
    </source>
</evidence>
<dbReference type="Proteomes" id="UP000001572">
    <property type="component" value="Chromosome"/>
</dbReference>
<evidence type="ECO:0000313" key="2">
    <source>
        <dbReference type="Proteomes" id="UP000001572"/>
    </source>
</evidence>
<accession>A6TX26</accession>
<dbReference type="RefSeq" id="WP_012065632.1">
    <property type="nucleotide sequence ID" value="NC_009633.1"/>
</dbReference>
<keyword evidence="2" id="KW-1185">Reference proteome</keyword>
<dbReference type="AlphaFoldDB" id="A6TX26"/>
<proteinExistence type="predicted"/>